<accession>A0ACC2MCC1</accession>
<gene>
    <name evidence="1" type="ORF">MRB53_005053</name>
</gene>
<evidence type="ECO:0000313" key="2">
    <source>
        <dbReference type="Proteomes" id="UP001234297"/>
    </source>
</evidence>
<dbReference type="Proteomes" id="UP001234297">
    <property type="component" value="Chromosome 2"/>
</dbReference>
<comment type="caution">
    <text evidence="1">The sequence shown here is derived from an EMBL/GenBank/DDBJ whole genome shotgun (WGS) entry which is preliminary data.</text>
</comment>
<organism evidence="1 2">
    <name type="scientific">Persea americana</name>
    <name type="common">Avocado</name>
    <dbReference type="NCBI Taxonomy" id="3435"/>
    <lineage>
        <taxon>Eukaryota</taxon>
        <taxon>Viridiplantae</taxon>
        <taxon>Streptophyta</taxon>
        <taxon>Embryophyta</taxon>
        <taxon>Tracheophyta</taxon>
        <taxon>Spermatophyta</taxon>
        <taxon>Magnoliopsida</taxon>
        <taxon>Magnoliidae</taxon>
        <taxon>Laurales</taxon>
        <taxon>Lauraceae</taxon>
        <taxon>Persea</taxon>
    </lineage>
</organism>
<name>A0ACC2MCC1_PERAE</name>
<protein>
    <submittedName>
        <fullName evidence="1">Uncharacterized protein</fullName>
    </submittedName>
</protein>
<proteinExistence type="predicted"/>
<evidence type="ECO:0000313" key="1">
    <source>
        <dbReference type="EMBL" id="KAJ8643305.1"/>
    </source>
</evidence>
<sequence length="173" mass="18858">MQQRKAAPGRPSGTDGSDFSYRMVVDPRYRKVAEAKSRLLLLIILQSVGQVAGVLWAILWALEEKGLDMLGFLSIFIGSVSIVAGELGRRWSNVSLLKLYITGLSVATVVSVACVVRSDLSVKVLQDQNSSLRKKLEVVAEAGHVLLSVPVQIFAFITAVSLMQNMSLKRASR</sequence>
<reference evidence="1 2" key="1">
    <citation type="journal article" date="2022" name="Hortic Res">
        <title>A haplotype resolved chromosomal level avocado genome allows analysis of novel avocado genes.</title>
        <authorList>
            <person name="Nath O."/>
            <person name="Fletcher S.J."/>
            <person name="Hayward A."/>
            <person name="Shaw L.M."/>
            <person name="Masouleh A.K."/>
            <person name="Furtado A."/>
            <person name="Henry R.J."/>
            <person name="Mitter N."/>
        </authorList>
    </citation>
    <scope>NUCLEOTIDE SEQUENCE [LARGE SCALE GENOMIC DNA]</scope>
    <source>
        <strain evidence="2">cv. Hass</strain>
    </source>
</reference>
<keyword evidence="2" id="KW-1185">Reference proteome</keyword>
<dbReference type="EMBL" id="CM056810">
    <property type="protein sequence ID" value="KAJ8643305.1"/>
    <property type="molecule type" value="Genomic_DNA"/>
</dbReference>